<proteinExistence type="predicted"/>
<dbReference type="GO" id="GO:1990528">
    <property type="term" value="C:Rvs161p-Rvs167p complex"/>
    <property type="evidence" value="ECO:0007669"/>
    <property type="project" value="TreeGrafter"/>
</dbReference>
<keyword evidence="6" id="KW-1185">Reference proteome</keyword>
<dbReference type="InterPro" id="IPR046982">
    <property type="entry name" value="BIN3/RVS161-like"/>
</dbReference>
<dbReference type="GO" id="GO:0043332">
    <property type="term" value="C:mating projection tip"/>
    <property type="evidence" value="ECO:0007669"/>
    <property type="project" value="TreeGrafter"/>
</dbReference>
<evidence type="ECO:0000259" key="3">
    <source>
        <dbReference type="PROSITE" id="PS50002"/>
    </source>
</evidence>
<keyword evidence="1 2" id="KW-0728">SH3 domain</keyword>
<dbReference type="STRING" id="322104.A3LPP0"/>
<dbReference type="Proteomes" id="UP000002258">
    <property type="component" value="Chromosome 2"/>
</dbReference>
<dbReference type="Gene3D" id="1.20.1270.60">
    <property type="entry name" value="Arfaptin homology (AH) domain/BAR domain"/>
    <property type="match status" value="1"/>
</dbReference>
<dbReference type="InParanoid" id="A3LPP0"/>
<dbReference type="SMART" id="SM00326">
    <property type="entry name" value="SH3"/>
    <property type="match status" value="1"/>
</dbReference>
<dbReference type="HOGENOM" id="CLU_025518_0_0_1"/>
<dbReference type="FunFam" id="2.30.30.40:FF:000072">
    <property type="entry name" value="Unconventional Myosin IB"/>
    <property type="match status" value="1"/>
</dbReference>
<dbReference type="GO" id="GO:0006897">
    <property type="term" value="P:endocytosis"/>
    <property type="evidence" value="ECO:0007669"/>
    <property type="project" value="InterPro"/>
</dbReference>
<dbReference type="InterPro" id="IPR004148">
    <property type="entry name" value="BAR_dom"/>
</dbReference>
<dbReference type="PRINTS" id="PR00452">
    <property type="entry name" value="SH3DOMAIN"/>
</dbReference>
<organism evidence="5 6">
    <name type="scientific">Scheffersomyces stipitis (strain ATCC 58785 / CBS 6054 / NBRC 10063 / NRRL Y-11545)</name>
    <name type="common">Yeast</name>
    <name type="synonym">Pichia stipitis</name>
    <dbReference type="NCBI Taxonomy" id="322104"/>
    <lineage>
        <taxon>Eukaryota</taxon>
        <taxon>Fungi</taxon>
        <taxon>Dikarya</taxon>
        <taxon>Ascomycota</taxon>
        <taxon>Saccharomycotina</taxon>
        <taxon>Pichiomycetes</taxon>
        <taxon>Debaryomycetaceae</taxon>
        <taxon>Scheffersomyces</taxon>
    </lineage>
</organism>
<dbReference type="GO" id="GO:0031097">
    <property type="term" value="C:medial cortex"/>
    <property type="evidence" value="ECO:0007669"/>
    <property type="project" value="TreeGrafter"/>
</dbReference>
<dbReference type="OMA" id="LRNDTDW"/>
<name>A3LPP0_PICST</name>
<evidence type="ECO:0000259" key="4">
    <source>
        <dbReference type="PROSITE" id="PS51021"/>
    </source>
</evidence>
<dbReference type="SUPFAM" id="SSF50044">
    <property type="entry name" value="SH3-domain"/>
    <property type="match status" value="1"/>
</dbReference>
<dbReference type="GO" id="GO:0051666">
    <property type="term" value="P:actin cortical patch localization"/>
    <property type="evidence" value="ECO:0007669"/>
    <property type="project" value="InterPro"/>
</dbReference>
<sequence>MSEETCYGQLSSMMSKQLKVVDSRIKSSTKELDWNYLKRTPQFLKQRIKFGNGSYTSDEEFNYLEKQFKETEKTLQSVEKYVKMYSKSTLTLLDRSTAVGKGYSLLYDPYEDLAKKTGEQSNSQVFEDQYRKWQNVNNYIETINMCKSEIENETKTLAAMVESKIQEIYSNINNIHKKIRVRSYALVDYDKVYNSHDNLLLKQKSGELTVKQSQQLFSSERKLEENKVKFDEINDLLKKELPYFLKLVELILTPLQEYVYYVQLMNYFQFSSRCKSYANFINLDVRIISSPNFADELMTQNSIDSLGAYDSINQLTLINFRDRYLSDITLALEPENRNPILKETNSYYYMAKFNFEGQQEGDLSFKHGDIITVLTRNGNWWKGELDGVVGIFPRNYVEEYSPRD</sequence>
<evidence type="ECO:0000313" key="6">
    <source>
        <dbReference type="Proteomes" id="UP000002258"/>
    </source>
</evidence>
<feature type="domain" description="SH3" evidence="3">
    <location>
        <begin position="344"/>
        <end position="402"/>
    </location>
</feature>
<evidence type="ECO:0000313" key="5">
    <source>
        <dbReference type="EMBL" id="ABN65075.2"/>
    </source>
</evidence>
<dbReference type="KEGG" id="pic:PICST_30020"/>
<dbReference type="GO" id="GO:0097320">
    <property type="term" value="P:plasma membrane tubulation"/>
    <property type="evidence" value="ECO:0007669"/>
    <property type="project" value="TreeGrafter"/>
</dbReference>
<dbReference type="SUPFAM" id="SSF103657">
    <property type="entry name" value="BAR/IMD domain-like"/>
    <property type="match status" value="1"/>
</dbReference>
<dbReference type="PROSITE" id="PS51021">
    <property type="entry name" value="BAR"/>
    <property type="match status" value="1"/>
</dbReference>
<dbReference type="Gene3D" id="2.30.30.40">
    <property type="entry name" value="SH3 Domains"/>
    <property type="match status" value="1"/>
</dbReference>
<evidence type="ECO:0008006" key="7">
    <source>
        <dbReference type="Google" id="ProtNLM"/>
    </source>
</evidence>
<dbReference type="Pfam" id="PF07653">
    <property type="entry name" value="SH3_2"/>
    <property type="match status" value="1"/>
</dbReference>
<dbReference type="RefSeq" id="XP_001383104.2">
    <property type="nucleotide sequence ID" value="XM_001383067.1"/>
</dbReference>
<dbReference type="EMBL" id="CP000496">
    <property type="protein sequence ID" value="ABN65075.2"/>
    <property type="molecule type" value="Genomic_DNA"/>
</dbReference>
<reference evidence="5 6" key="1">
    <citation type="journal article" date="2007" name="Nat. Biotechnol.">
        <title>Genome sequence of the lignocellulose-bioconverting and xylose-fermenting yeast Pichia stipitis.</title>
        <authorList>
            <person name="Jeffries T.W."/>
            <person name="Grigoriev I.V."/>
            <person name="Grimwood J."/>
            <person name="Laplaza J.M."/>
            <person name="Aerts A."/>
            <person name="Salamov A."/>
            <person name="Schmutz J."/>
            <person name="Lindquist E."/>
            <person name="Dehal P."/>
            <person name="Shapiro H."/>
            <person name="Jin Y.S."/>
            <person name="Passoth V."/>
            <person name="Richardson P.M."/>
        </authorList>
    </citation>
    <scope>NUCLEOTIDE SEQUENCE [LARGE SCALE GENOMIC DNA]</scope>
    <source>
        <strain evidence="6">ATCC 58785 / CBS 6054 / NBRC 10063 / NRRL Y-11545</strain>
    </source>
</reference>
<feature type="domain" description="BAR" evidence="4">
    <location>
        <begin position="46"/>
        <end position="296"/>
    </location>
</feature>
<dbReference type="InterPro" id="IPR001452">
    <property type="entry name" value="SH3_domain"/>
</dbReference>
<dbReference type="GO" id="GO:0030479">
    <property type="term" value="C:actin cortical patch"/>
    <property type="evidence" value="ECO:0007669"/>
    <property type="project" value="TreeGrafter"/>
</dbReference>
<dbReference type="PROSITE" id="PS50002">
    <property type="entry name" value="SH3"/>
    <property type="match status" value="1"/>
</dbReference>
<dbReference type="InterPro" id="IPR036028">
    <property type="entry name" value="SH3-like_dom_sf"/>
</dbReference>
<dbReference type="AlphaFoldDB" id="A3LPP0"/>
<dbReference type="GO" id="GO:0008289">
    <property type="term" value="F:lipid binding"/>
    <property type="evidence" value="ECO:0007669"/>
    <property type="project" value="TreeGrafter"/>
</dbReference>
<dbReference type="Pfam" id="PF03114">
    <property type="entry name" value="BAR"/>
    <property type="match status" value="1"/>
</dbReference>
<evidence type="ECO:0000256" key="2">
    <source>
        <dbReference type="PROSITE-ProRule" id="PRU00192"/>
    </source>
</evidence>
<dbReference type="eggNOG" id="KOG3771">
    <property type="taxonomic scope" value="Eukaryota"/>
</dbReference>
<accession>A3LPP0</accession>
<gene>
    <name evidence="5" type="ORF">PICST_30020</name>
</gene>
<protein>
    <recommendedName>
        <fullName evidence="7">SH3 domain-containing protein</fullName>
    </recommendedName>
</protein>
<evidence type="ECO:0000256" key="1">
    <source>
        <dbReference type="ARBA" id="ARBA00022443"/>
    </source>
</evidence>
<dbReference type="GeneID" id="4836831"/>
<dbReference type="eggNOG" id="KOG3601">
    <property type="taxonomic scope" value="Eukaryota"/>
</dbReference>
<dbReference type="PANTHER" id="PTHR47174:SF1">
    <property type="entry name" value="REDUCED VIABILITY UPON STARVATION PROTEIN 167"/>
    <property type="match status" value="1"/>
</dbReference>
<dbReference type="InterPro" id="IPR027267">
    <property type="entry name" value="AH/BAR_dom_sf"/>
</dbReference>
<dbReference type="OrthoDB" id="10255128at2759"/>
<dbReference type="CDD" id="cd07599">
    <property type="entry name" value="BAR_Rvs167p"/>
    <property type="match status" value="1"/>
</dbReference>
<dbReference type="PANTHER" id="PTHR47174">
    <property type="entry name" value="BRIDGING INTEGRATOR 3"/>
    <property type="match status" value="1"/>
</dbReference>